<evidence type="ECO:0000313" key="1">
    <source>
        <dbReference type="EMBL" id="KAI8007023.1"/>
    </source>
</evidence>
<gene>
    <name evidence="1" type="ORF">LOK49_LG07G03272</name>
</gene>
<name>A0ACC0H0P4_9ERIC</name>
<dbReference type="EMBL" id="CM045764">
    <property type="protein sequence ID" value="KAI8007023.1"/>
    <property type="molecule type" value="Genomic_DNA"/>
</dbReference>
<proteinExistence type="predicted"/>
<organism evidence="1 2">
    <name type="scientific">Camellia lanceoleosa</name>
    <dbReference type="NCBI Taxonomy" id="1840588"/>
    <lineage>
        <taxon>Eukaryota</taxon>
        <taxon>Viridiplantae</taxon>
        <taxon>Streptophyta</taxon>
        <taxon>Embryophyta</taxon>
        <taxon>Tracheophyta</taxon>
        <taxon>Spermatophyta</taxon>
        <taxon>Magnoliopsida</taxon>
        <taxon>eudicotyledons</taxon>
        <taxon>Gunneridae</taxon>
        <taxon>Pentapetalae</taxon>
        <taxon>asterids</taxon>
        <taxon>Ericales</taxon>
        <taxon>Theaceae</taxon>
        <taxon>Camellia</taxon>
    </lineage>
</organism>
<reference evidence="1 2" key="1">
    <citation type="journal article" date="2022" name="Plant J.">
        <title>Chromosome-level genome of Camellia lanceoleosa provides a valuable resource for understanding genome evolution and self-incompatibility.</title>
        <authorList>
            <person name="Gong W."/>
            <person name="Xiao S."/>
            <person name="Wang L."/>
            <person name="Liao Z."/>
            <person name="Chang Y."/>
            <person name="Mo W."/>
            <person name="Hu G."/>
            <person name="Li W."/>
            <person name="Zhao G."/>
            <person name="Zhu H."/>
            <person name="Hu X."/>
            <person name="Ji K."/>
            <person name="Xiang X."/>
            <person name="Song Q."/>
            <person name="Yuan D."/>
            <person name="Jin S."/>
            <person name="Zhang L."/>
        </authorList>
    </citation>
    <scope>NUCLEOTIDE SEQUENCE [LARGE SCALE GENOMIC DNA]</scope>
    <source>
        <strain evidence="1">SQ_2022a</strain>
    </source>
</reference>
<accession>A0ACC0H0P4</accession>
<dbReference type="Proteomes" id="UP001060215">
    <property type="component" value="Chromosome 7"/>
</dbReference>
<evidence type="ECO:0000313" key="2">
    <source>
        <dbReference type="Proteomes" id="UP001060215"/>
    </source>
</evidence>
<keyword evidence="2" id="KW-1185">Reference proteome</keyword>
<protein>
    <submittedName>
        <fullName evidence="1">Uncharacterized protein</fullName>
    </submittedName>
</protein>
<sequence length="146" mass="16612">MSQEKKMKQTVESAHGGENPQKKQMKQKQTLESGHGGEIPQKKKMKQTVESVHGAENRRNDEDIAILQGILDYHSRNGRYPEKYVKRELCRKIWGDVGAEKTVDEQCNNVDINVNVEVVGEEEQDLSMSPELGETIAKEGCWETQK</sequence>
<comment type="caution">
    <text evidence="1">The sequence shown here is derived from an EMBL/GenBank/DDBJ whole genome shotgun (WGS) entry which is preliminary data.</text>
</comment>